<dbReference type="Proteomes" id="UP000178953">
    <property type="component" value="Unassembled WGS sequence"/>
</dbReference>
<feature type="region of interest" description="Disordered" evidence="1">
    <location>
        <begin position="1"/>
        <end position="50"/>
    </location>
</feature>
<dbReference type="EMBL" id="MCHX01000005">
    <property type="protein sequence ID" value="OFJ55152.1"/>
    <property type="molecule type" value="Genomic_DNA"/>
</dbReference>
<dbReference type="AlphaFoldDB" id="A0A1E8Q9J0"/>
<evidence type="ECO:0000313" key="3">
    <source>
        <dbReference type="Proteomes" id="UP000178953"/>
    </source>
</evidence>
<feature type="compositionally biased region" description="Polar residues" evidence="1">
    <location>
        <begin position="23"/>
        <end position="40"/>
    </location>
</feature>
<organism evidence="2 3">
    <name type="scientific">Mycolicibacterium grossiae</name>
    <dbReference type="NCBI Taxonomy" id="1552759"/>
    <lineage>
        <taxon>Bacteria</taxon>
        <taxon>Bacillati</taxon>
        <taxon>Actinomycetota</taxon>
        <taxon>Actinomycetes</taxon>
        <taxon>Mycobacteriales</taxon>
        <taxon>Mycobacteriaceae</taxon>
        <taxon>Mycolicibacterium</taxon>
    </lineage>
</organism>
<comment type="caution">
    <text evidence="2">The sequence shown here is derived from an EMBL/GenBank/DDBJ whole genome shotgun (WGS) entry which is preliminary data.</text>
</comment>
<accession>A0A1E8Q9J0</accession>
<proteinExistence type="predicted"/>
<protein>
    <submittedName>
        <fullName evidence="2">Uncharacterized protein</fullName>
    </submittedName>
</protein>
<name>A0A1E8Q9J0_9MYCO</name>
<sequence length="146" mass="14975">MRPGNGADGWRTSSAISGWPSAARNSTARSCGDVTDSQPGPSSPDGDAARVLRAPRAAALRFIAATATRWPPSMSASIVAASLPDTISSADSSCRTVYGVPGVSPTQEHSILVCEAFARAKLSGLRWSRTTIASSTLIVLAGAYAP</sequence>
<keyword evidence="3" id="KW-1185">Reference proteome</keyword>
<evidence type="ECO:0000313" key="2">
    <source>
        <dbReference type="EMBL" id="OFJ55152.1"/>
    </source>
</evidence>
<reference evidence="2 3" key="1">
    <citation type="submission" date="2016-09" db="EMBL/GenBank/DDBJ databases">
        <title>genome sequence of Mycobacterium sp. 739 SCH.</title>
        <authorList>
            <person name="Greninger A.L."/>
            <person name="Qin X."/>
            <person name="Jerome K."/>
            <person name="Vora S."/>
            <person name="Quinn K."/>
        </authorList>
    </citation>
    <scope>NUCLEOTIDE SEQUENCE [LARGE SCALE GENOMIC DNA]</scope>
    <source>
        <strain evidence="2 3">SCH</strain>
    </source>
</reference>
<evidence type="ECO:0000256" key="1">
    <source>
        <dbReference type="SAM" id="MobiDB-lite"/>
    </source>
</evidence>
<gene>
    <name evidence="2" type="ORF">BEL07_02940</name>
</gene>